<evidence type="ECO:0000256" key="2">
    <source>
        <dbReference type="ARBA" id="ARBA00023242"/>
    </source>
</evidence>
<organism evidence="4 5">
    <name type="scientific">Saccoglossus kowalevskii</name>
    <name type="common">Acorn worm</name>
    <dbReference type="NCBI Taxonomy" id="10224"/>
    <lineage>
        <taxon>Eukaryota</taxon>
        <taxon>Metazoa</taxon>
        <taxon>Hemichordata</taxon>
        <taxon>Enteropneusta</taxon>
        <taxon>Harrimaniidae</taxon>
        <taxon>Saccoglossus</taxon>
    </lineage>
</organism>
<dbReference type="Pfam" id="PF00730">
    <property type="entry name" value="HhH-GPD"/>
    <property type="match status" value="1"/>
</dbReference>
<dbReference type="Proteomes" id="UP000694865">
    <property type="component" value="Unplaced"/>
</dbReference>
<dbReference type="PANTHER" id="PTHR15074:SF0">
    <property type="entry name" value="METHYL-CPG-BINDING DOMAIN PROTEIN 4-LIKE PROTEIN"/>
    <property type="match status" value="1"/>
</dbReference>
<sequence>MTSYGARNIHYLLRLSKHHTLLDVLDIYAALPHYMPRYSASHSSCLVTRRRKIVSSPYFEGKDLLPSLKKKTKWIPPKSPYNLVQESLFHDPWKLLVATIFLNRTTGKAAIPILWQFFTKWPSAVETINADWKEIANLIHPLGLYDKRAKMLIRFSEEYIHKNWKYPIELYGIGKYGNDSYRIFCVNEWKQVKPEDHMLNKYHDWLWQNYKQLDL</sequence>
<feature type="domain" description="HhH-GPD" evidence="3">
    <location>
        <begin position="97"/>
        <end position="168"/>
    </location>
</feature>
<dbReference type="InterPro" id="IPR045138">
    <property type="entry name" value="MeCP2/MBD4"/>
</dbReference>
<evidence type="ECO:0000313" key="4">
    <source>
        <dbReference type="Proteomes" id="UP000694865"/>
    </source>
</evidence>
<dbReference type="InterPro" id="IPR003265">
    <property type="entry name" value="HhH-GPD_domain"/>
</dbReference>
<dbReference type="RefSeq" id="XP_006820974.1">
    <property type="nucleotide sequence ID" value="XM_006820911.1"/>
</dbReference>
<evidence type="ECO:0000313" key="5">
    <source>
        <dbReference type="RefSeq" id="XP_006820974.1"/>
    </source>
</evidence>
<dbReference type="SUPFAM" id="SSF48150">
    <property type="entry name" value="DNA-glycosylase"/>
    <property type="match status" value="1"/>
</dbReference>
<dbReference type="InterPro" id="IPR011257">
    <property type="entry name" value="DNA_glycosylase"/>
</dbReference>
<comment type="subcellular location">
    <subcellularLocation>
        <location evidence="1">Nucleus</location>
    </subcellularLocation>
</comment>
<name>A0ABM0MLT3_SACKO</name>
<evidence type="ECO:0000259" key="3">
    <source>
        <dbReference type="Pfam" id="PF00730"/>
    </source>
</evidence>
<evidence type="ECO:0000256" key="1">
    <source>
        <dbReference type="ARBA" id="ARBA00004123"/>
    </source>
</evidence>
<reference evidence="5" key="1">
    <citation type="submission" date="2025-08" db="UniProtKB">
        <authorList>
            <consortium name="RefSeq"/>
        </authorList>
    </citation>
    <scope>IDENTIFICATION</scope>
    <source>
        <tissue evidence="5">Testes</tissue>
    </source>
</reference>
<proteinExistence type="predicted"/>
<gene>
    <name evidence="5" type="primary">LOC100372384</name>
</gene>
<protein>
    <submittedName>
        <fullName evidence="5">Methyl-CpG-binding domain protein 4-like</fullName>
    </submittedName>
</protein>
<accession>A0ABM0MLT3</accession>
<dbReference type="PANTHER" id="PTHR15074">
    <property type="entry name" value="METHYL-CPG-BINDING PROTEIN"/>
    <property type="match status" value="1"/>
</dbReference>
<keyword evidence="2" id="KW-0539">Nucleus</keyword>
<dbReference type="Gene3D" id="1.10.340.30">
    <property type="entry name" value="Hypothetical protein, domain 2"/>
    <property type="match status" value="1"/>
</dbReference>
<keyword evidence="4" id="KW-1185">Reference proteome</keyword>
<dbReference type="GeneID" id="100372384"/>